<evidence type="ECO:0000313" key="3">
    <source>
        <dbReference type="Proteomes" id="UP000600365"/>
    </source>
</evidence>
<proteinExistence type="predicted"/>
<protein>
    <submittedName>
        <fullName evidence="2">Uncharacterized protein</fullName>
    </submittedName>
</protein>
<gene>
    <name evidence="2" type="ORF">GCM10011579_094140</name>
</gene>
<keyword evidence="3" id="KW-1185">Reference proteome</keyword>
<organism evidence="2 3">
    <name type="scientific">Streptomyces albiflavescens</name>
    <dbReference type="NCBI Taxonomy" id="1623582"/>
    <lineage>
        <taxon>Bacteria</taxon>
        <taxon>Bacillati</taxon>
        <taxon>Actinomycetota</taxon>
        <taxon>Actinomycetes</taxon>
        <taxon>Kitasatosporales</taxon>
        <taxon>Streptomycetaceae</taxon>
        <taxon>Streptomyces</taxon>
    </lineage>
</organism>
<accession>A0A917YGT6</accession>
<evidence type="ECO:0000256" key="1">
    <source>
        <dbReference type="SAM" id="MobiDB-lite"/>
    </source>
</evidence>
<dbReference type="AlphaFoldDB" id="A0A917YGT6"/>
<feature type="region of interest" description="Disordered" evidence="1">
    <location>
        <begin position="1"/>
        <end position="34"/>
    </location>
</feature>
<comment type="caution">
    <text evidence="2">The sequence shown here is derived from an EMBL/GenBank/DDBJ whole genome shotgun (WGS) entry which is preliminary data.</text>
</comment>
<reference evidence="2 3" key="1">
    <citation type="journal article" date="2014" name="Int. J. Syst. Evol. Microbiol.">
        <title>Complete genome sequence of Corynebacterium casei LMG S-19264T (=DSM 44701T), isolated from a smear-ripened cheese.</title>
        <authorList>
            <consortium name="US DOE Joint Genome Institute (JGI-PGF)"/>
            <person name="Walter F."/>
            <person name="Albersmeier A."/>
            <person name="Kalinowski J."/>
            <person name="Ruckert C."/>
        </authorList>
    </citation>
    <scope>NUCLEOTIDE SEQUENCE [LARGE SCALE GENOMIC DNA]</scope>
    <source>
        <strain evidence="2 3">CGMCC 4.7111</strain>
    </source>
</reference>
<feature type="compositionally biased region" description="Basic residues" evidence="1">
    <location>
        <begin position="1"/>
        <end position="15"/>
    </location>
</feature>
<dbReference type="EMBL" id="BMMM01000030">
    <property type="protein sequence ID" value="GGN94541.1"/>
    <property type="molecule type" value="Genomic_DNA"/>
</dbReference>
<dbReference type="Proteomes" id="UP000600365">
    <property type="component" value="Unassembled WGS sequence"/>
</dbReference>
<name>A0A917YGT6_9ACTN</name>
<dbReference type="RefSeq" id="WP_189192317.1">
    <property type="nucleotide sequence ID" value="NZ_BMMM01000030.1"/>
</dbReference>
<sequence>MGRPGKRKTPRHKAPVRQPEEQQQSAAPKISGRGADPLQRLLRVVQGAGNAAGAAALQPNPAGAGGSTGGTPAYATTDLKRRLAATVLAESTESQQDDIRWIYFNLVSAAKGEGGLAKSSAYSHKSIWYRIWLHVLGDTTYGKDPLPGKKKEFSEFKGQTVKDFCEKNGWIKTVAAPRGKSLYAQVESMFTNPTRNPYENWTGQGNLADFNNKSNRDVYWKKARAYWWLQKDGKVKSIHVKVLPAGKDTQFIFNPSAIDAYFRKNPLPAKVPEYVP</sequence>
<evidence type="ECO:0000313" key="2">
    <source>
        <dbReference type="EMBL" id="GGN94541.1"/>
    </source>
</evidence>